<dbReference type="GO" id="GO:0170057">
    <property type="term" value="F:RNA ligase (GTP) activity"/>
    <property type="evidence" value="ECO:0007669"/>
    <property type="project" value="UniProtKB-EC"/>
</dbReference>
<organism evidence="14 15">
    <name type="scientific">Thermodesulfovibrio aggregans</name>
    <dbReference type="NCBI Taxonomy" id="86166"/>
    <lineage>
        <taxon>Bacteria</taxon>
        <taxon>Pseudomonadati</taxon>
        <taxon>Nitrospirota</taxon>
        <taxon>Thermodesulfovibrionia</taxon>
        <taxon>Thermodesulfovibrionales</taxon>
        <taxon>Thermodesulfovibrionaceae</taxon>
        <taxon>Thermodesulfovibrio</taxon>
    </lineage>
</organism>
<keyword evidence="5" id="KW-0692">RNA repair</keyword>
<evidence type="ECO:0000256" key="5">
    <source>
        <dbReference type="ARBA" id="ARBA00022800"/>
    </source>
</evidence>
<feature type="active site" description="GMP-histidine intermediate" evidence="10">
    <location>
        <position position="405"/>
    </location>
</feature>
<feature type="binding site" evidence="11">
    <location>
        <begin position="204"/>
        <end position="208"/>
    </location>
    <ligand>
        <name>GMP</name>
        <dbReference type="ChEBI" id="CHEBI:58115"/>
    </ligand>
</feature>
<dbReference type="PANTHER" id="PTHR11118">
    <property type="entry name" value="RNA-SPLICING LIGASE RTCB HOMOLOG"/>
    <property type="match status" value="1"/>
</dbReference>
<dbReference type="GO" id="GO:0003972">
    <property type="term" value="F:RNA ligase (ATP) activity"/>
    <property type="evidence" value="ECO:0007669"/>
    <property type="project" value="TreeGrafter"/>
</dbReference>
<comment type="catalytic activity">
    <reaction evidence="8">
        <text>a 3'-end 3'-phospho-ribonucleotide-RNA + a 5'-end dephospho-ribonucleoside-RNA + GTP = a ribonucleotidyl-ribonucleotide-RNA + GMP + diphosphate</text>
        <dbReference type="Rhea" id="RHEA:68076"/>
        <dbReference type="Rhea" id="RHEA-COMP:10463"/>
        <dbReference type="Rhea" id="RHEA-COMP:13936"/>
        <dbReference type="Rhea" id="RHEA-COMP:17355"/>
        <dbReference type="ChEBI" id="CHEBI:33019"/>
        <dbReference type="ChEBI" id="CHEBI:37565"/>
        <dbReference type="ChEBI" id="CHEBI:58115"/>
        <dbReference type="ChEBI" id="CHEBI:83062"/>
        <dbReference type="ChEBI" id="CHEBI:138284"/>
        <dbReference type="ChEBI" id="CHEBI:173118"/>
        <dbReference type="EC" id="6.5.1.8"/>
    </reaction>
</comment>
<feature type="binding site" evidence="11">
    <location>
        <begin position="379"/>
        <end position="382"/>
    </location>
    <ligand>
        <name>GMP</name>
        <dbReference type="ChEBI" id="CHEBI:58115"/>
    </ligand>
</feature>
<dbReference type="GO" id="GO:0005525">
    <property type="term" value="F:GTP binding"/>
    <property type="evidence" value="ECO:0007669"/>
    <property type="project" value="UniProtKB-KW"/>
</dbReference>
<feature type="binding site" evidence="11">
    <location>
        <begin position="405"/>
        <end position="408"/>
    </location>
    <ligand>
        <name>GMP</name>
        <dbReference type="ChEBI" id="CHEBI:58115"/>
    </ligand>
</feature>
<dbReference type="GO" id="GO:0046872">
    <property type="term" value="F:metal ion binding"/>
    <property type="evidence" value="ECO:0007669"/>
    <property type="project" value="UniProtKB-UniRule"/>
</dbReference>
<keyword evidence="4 11" id="KW-0547">Nucleotide-binding</keyword>
<dbReference type="GO" id="GO:0006396">
    <property type="term" value="P:RNA processing"/>
    <property type="evidence" value="ECO:0007669"/>
    <property type="project" value="InterPro"/>
</dbReference>
<gene>
    <name evidence="13" type="primary">rtcB</name>
    <name evidence="14" type="ORF">C0186_02995</name>
</gene>
<comment type="similarity">
    <text evidence="1 13">Belongs to the RtcB family.</text>
</comment>
<name>A0A2J6WMU7_9BACT</name>
<dbReference type="InterPro" id="IPR001233">
    <property type="entry name" value="RtcB"/>
</dbReference>
<comment type="subunit">
    <text evidence="13">Monomer.</text>
</comment>
<feature type="binding site" evidence="11">
    <location>
        <position position="481"/>
    </location>
    <ligand>
        <name>GMP</name>
        <dbReference type="ChEBI" id="CHEBI:58115"/>
    </ligand>
</feature>
<dbReference type="Proteomes" id="UP000242288">
    <property type="component" value="Unassembled WGS sequence"/>
</dbReference>
<keyword evidence="7 12" id="KW-0464">Manganese</keyword>
<protein>
    <recommendedName>
        <fullName evidence="13">tRNA-splicing ligase RtcB</fullName>
        <ecNumber evidence="13">6.5.1.-</ecNumber>
    </recommendedName>
</protein>
<feature type="binding site" evidence="12">
    <location>
        <position position="236"/>
    </location>
    <ligand>
        <name>Mn(2+)</name>
        <dbReference type="ChEBI" id="CHEBI:29035"/>
        <label>2</label>
    </ligand>
</feature>
<dbReference type="FunFam" id="3.90.1860.10:FF:000001">
    <property type="entry name" value="tRNA-splicing ligase RtcB homolog"/>
    <property type="match status" value="1"/>
</dbReference>
<feature type="binding site" evidence="12">
    <location>
        <position position="330"/>
    </location>
    <ligand>
        <name>Mn(2+)</name>
        <dbReference type="ChEBI" id="CHEBI:29035"/>
        <label>2</label>
    </ligand>
</feature>
<feature type="binding site" evidence="12">
    <location>
        <position position="205"/>
    </location>
    <ligand>
        <name>Mn(2+)</name>
        <dbReference type="ChEBI" id="CHEBI:29035"/>
        <label>1</label>
    </ligand>
</feature>
<evidence type="ECO:0000313" key="15">
    <source>
        <dbReference type="Proteomes" id="UP000242288"/>
    </source>
</evidence>
<dbReference type="EMBL" id="PNIO01000023">
    <property type="protein sequence ID" value="PMP71713.1"/>
    <property type="molecule type" value="Genomic_DNA"/>
</dbReference>
<keyword evidence="6 11" id="KW-0342">GTP-binding</keyword>
<evidence type="ECO:0000256" key="11">
    <source>
        <dbReference type="PIRSR" id="PIRSR601233-2"/>
    </source>
</evidence>
<evidence type="ECO:0000256" key="9">
    <source>
        <dbReference type="ARBA" id="ARBA00049514"/>
    </source>
</evidence>
<keyword evidence="2 13" id="KW-0436">Ligase</keyword>
<dbReference type="PANTHER" id="PTHR11118:SF1">
    <property type="entry name" value="RNA-SPLICING LIGASE RTCB HOMOLOG"/>
    <property type="match status" value="1"/>
</dbReference>
<evidence type="ECO:0000313" key="14">
    <source>
        <dbReference type="EMBL" id="PMP71713.1"/>
    </source>
</evidence>
<accession>A0A2J6WMU7</accession>
<evidence type="ECO:0000256" key="6">
    <source>
        <dbReference type="ARBA" id="ARBA00023134"/>
    </source>
</evidence>
<feature type="binding site" evidence="12">
    <location>
        <position position="97"/>
    </location>
    <ligand>
        <name>Mn(2+)</name>
        <dbReference type="ChEBI" id="CHEBI:29035"/>
        <label>1</label>
    </ligand>
</feature>
<reference evidence="14 15" key="1">
    <citation type="submission" date="2018-01" db="EMBL/GenBank/DDBJ databases">
        <title>Metagenomic assembled genomes from two thermal pools in the Uzon Caldera, Kamchatka, Russia.</title>
        <authorList>
            <person name="Wilkins L."/>
            <person name="Ettinger C."/>
        </authorList>
    </citation>
    <scope>NUCLEOTIDE SEQUENCE [LARGE SCALE GENOMIC DNA]</scope>
    <source>
        <strain evidence="14">ZAV-04</strain>
    </source>
</reference>
<dbReference type="InterPro" id="IPR036025">
    <property type="entry name" value="RtcB-like_sf"/>
</dbReference>
<dbReference type="AlphaFoldDB" id="A0A2J6WMU7"/>
<evidence type="ECO:0000256" key="8">
    <source>
        <dbReference type="ARBA" id="ARBA00047746"/>
    </source>
</evidence>
<feature type="binding site" evidence="11">
    <location>
        <begin position="330"/>
        <end position="331"/>
    </location>
    <ligand>
        <name>GMP</name>
        <dbReference type="ChEBI" id="CHEBI:58115"/>
    </ligand>
</feature>
<feature type="binding site" evidence="11">
    <location>
        <position position="386"/>
    </location>
    <ligand>
        <name>GMP</name>
        <dbReference type="ChEBI" id="CHEBI:58115"/>
    </ligand>
</feature>
<dbReference type="Pfam" id="PF01139">
    <property type="entry name" value="RtcB"/>
    <property type="match status" value="1"/>
</dbReference>
<evidence type="ECO:0000256" key="1">
    <source>
        <dbReference type="ARBA" id="ARBA00008071"/>
    </source>
</evidence>
<dbReference type="SUPFAM" id="SSF103365">
    <property type="entry name" value="Hypothetical protein PH1602"/>
    <property type="match status" value="1"/>
</dbReference>
<evidence type="ECO:0000256" key="2">
    <source>
        <dbReference type="ARBA" id="ARBA00022598"/>
    </source>
</evidence>
<comment type="caution">
    <text evidence="14">The sequence shown here is derived from an EMBL/GenBank/DDBJ whole genome shotgun (WGS) entry which is preliminary data.</text>
</comment>
<evidence type="ECO:0000256" key="3">
    <source>
        <dbReference type="ARBA" id="ARBA00022723"/>
    </source>
</evidence>
<evidence type="ECO:0000256" key="4">
    <source>
        <dbReference type="ARBA" id="ARBA00022741"/>
    </source>
</evidence>
<evidence type="ECO:0000256" key="7">
    <source>
        <dbReference type="ARBA" id="ARBA00023211"/>
    </source>
</evidence>
<keyword evidence="3 12" id="KW-0479">Metal-binding</keyword>
<dbReference type="Gene3D" id="3.90.1860.10">
    <property type="entry name" value="tRNA-splicing ligase RtcB"/>
    <property type="match status" value="1"/>
</dbReference>
<dbReference type="EC" id="6.5.1.-" evidence="13"/>
<evidence type="ECO:0000256" key="12">
    <source>
        <dbReference type="PIRSR" id="PIRSR601233-3"/>
    </source>
</evidence>
<proteinExistence type="inferred from homology"/>
<evidence type="ECO:0000256" key="13">
    <source>
        <dbReference type="RuleBase" id="RU371113"/>
    </source>
</evidence>
<evidence type="ECO:0000256" key="10">
    <source>
        <dbReference type="PIRSR" id="PIRSR601233-1"/>
    </source>
</evidence>
<comment type="cofactor">
    <cofactor evidence="12 13">
        <name>Mn(2+)</name>
        <dbReference type="ChEBI" id="CHEBI:29035"/>
    </cofactor>
    <text evidence="12 13">Binds 2 manganese ions per subunit.</text>
</comment>
<dbReference type="GO" id="GO:0042245">
    <property type="term" value="P:RNA repair"/>
    <property type="evidence" value="ECO:0007669"/>
    <property type="project" value="UniProtKB-KW"/>
</dbReference>
<comment type="catalytic activity">
    <reaction evidence="9">
        <text>a 3'-end 2',3'-cyclophospho-ribonucleotide-RNA + a 5'-end dephospho-ribonucleoside-RNA + GTP + H2O = a ribonucleotidyl-ribonucleotide-RNA + GMP + diphosphate + H(+)</text>
        <dbReference type="Rhea" id="RHEA:68080"/>
        <dbReference type="Rhea" id="RHEA-COMP:10464"/>
        <dbReference type="Rhea" id="RHEA-COMP:13936"/>
        <dbReference type="Rhea" id="RHEA-COMP:17355"/>
        <dbReference type="ChEBI" id="CHEBI:15377"/>
        <dbReference type="ChEBI" id="CHEBI:15378"/>
        <dbReference type="ChEBI" id="CHEBI:33019"/>
        <dbReference type="ChEBI" id="CHEBI:37565"/>
        <dbReference type="ChEBI" id="CHEBI:58115"/>
        <dbReference type="ChEBI" id="CHEBI:83064"/>
        <dbReference type="ChEBI" id="CHEBI:138284"/>
        <dbReference type="ChEBI" id="CHEBI:173118"/>
        <dbReference type="EC" id="6.5.1.8"/>
    </reaction>
</comment>
<sequence>MPKIEGTERIDQYRIRVPKGFVQGMRTEGIIFVDEILEQELELDSVRQVANVATLPGIVGKSLAMPDIHTGYGFPIGGVAAFDTEEGIISPGGVGYDINCGVRLLKSNLTRDEIEPRIKELVDLLYIHIPSGVGSTGKIKLNYEELKKVARKGAIWAVEQGYGEPDDLQRIESHGCLEGADPEVISKKAYERGKDQLGTLGSGNHFLEVQYVAEIYEPEIAEAMGLFKNQVTVMIHTGSRGFGHQICDDYVREMIQAAKKYGIELPDKELACAPFLSKEGQRYFAAMKAAANYAWANRQCLMHWTREVFLRVFKLSPKELAMSVVYDVAHNIAKEEIHMVNGKKMRVVVHRKGATRAFPKGHPELPQCYTHIGQPVIIPGDMGRVSFVLIGQDKAMQETFGSTCHGAGRLLSRTQAIKKAKGRSIKQELADRGIIVKSAGKETLAEEMPEAYKDVSNVVDVVHNAGLAHKVVKLKPMGVIKG</sequence>
<dbReference type="PROSITE" id="PS01288">
    <property type="entry name" value="UPF0027"/>
    <property type="match status" value="1"/>
</dbReference>